<dbReference type="STRING" id="2025994.A0A2T3A350"/>
<dbReference type="InterPro" id="IPR051323">
    <property type="entry name" value="AtsK-like"/>
</dbReference>
<keyword evidence="5" id="KW-0560">Oxidoreductase</keyword>
<keyword evidence="6" id="KW-0408">Iron</keyword>
<dbReference type="AlphaFoldDB" id="A0A2T3A350"/>
<dbReference type="EMBL" id="KZ678490">
    <property type="protein sequence ID" value="PSR81938.1"/>
    <property type="molecule type" value="Genomic_DNA"/>
</dbReference>
<sequence length="414" mass="46427">MAPAPIIPDIVDVAEPKKDSLGLPEPTAIRLKKAGIDLSNGYPYRPSRPLFLDDVLKIRNVEREYVDPGSRADKEKKALFSAATKVTDLTTHIGTEIEGLQLKDLTDQQKDELALLIAERSVVFFRDQDLSPQQQKSLGEWFGEVEVHPQVPQVPGVPGVSIIWPDLMATERQANFRKPGGASGWHSDLVHELHPAGYTHLHNDTVPPTGGDTLWASGYAAYEKLSPEFRKIINGKKAVFRSGEFCHTFEFSLTMFWPGSFANMMGPFFHQQAHPYLDREHPEQGPQFIERVHPIVRTHPATGWKSLFVNRGMTVRIVGLDPAESDVILGYLFKVYESNPDIQVRFKWTQGASAIWDNRITNHIASWDYGGRHPRHGTRVTALCDKPYFDPSSPTRREALGLLGPDELEVDGPV</sequence>
<evidence type="ECO:0000259" key="7">
    <source>
        <dbReference type="Pfam" id="PF02668"/>
    </source>
</evidence>
<proteinExistence type="inferred from homology"/>
<evidence type="ECO:0000256" key="5">
    <source>
        <dbReference type="ARBA" id="ARBA00023002"/>
    </source>
</evidence>
<gene>
    <name evidence="8" type="ORF">BD289DRAFT_484145</name>
</gene>
<dbReference type="Gene3D" id="3.60.130.10">
    <property type="entry name" value="Clavaminate synthase-like"/>
    <property type="match status" value="1"/>
</dbReference>
<evidence type="ECO:0000313" key="8">
    <source>
        <dbReference type="EMBL" id="PSR81938.1"/>
    </source>
</evidence>
<comment type="similarity">
    <text evidence="2">Belongs to the TfdA dioxygenase family.</text>
</comment>
<dbReference type="OrthoDB" id="10257314at2759"/>
<organism evidence="8 9">
    <name type="scientific">Coniella lustricola</name>
    <dbReference type="NCBI Taxonomy" id="2025994"/>
    <lineage>
        <taxon>Eukaryota</taxon>
        <taxon>Fungi</taxon>
        <taxon>Dikarya</taxon>
        <taxon>Ascomycota</taxon>
        <taxon>Pezizomycotina</taxon>
        <taxon>Sordariomycetes</taxon>
        <taxon>Sordariomycetidae</taxon>
        <taxon>Diaporthales</taxon>
        <taxon>Schizoparmaceae</taxon>
        <taxon>Coniella</taxon>
    </lineage>
</organism>
<reference evidence="8 9" key="1">
    <citation type="journal article" date="2018" name="Mycol. Prog.">
        <title>Coniella lustricola, a new species from submerged detritus.</title>
        <authorList>
            <person name="Raudabaugh D.B."/>
            <person name="Iturriaga T."/>
            <person name="Carver A."/>
            <person name="Mondo S."/>
            <person name="Pangilinan J."/>
            <person name="Lipzen A."/>
            <person name="He G."/>
            <person name="Amirebrahimi M."/>
            <person name="Grigoriev I.V."/>
            <person name="Miller A.N."/>
        </authorList>
    </citation>
    <scope>NUCLEOTIDE SEQUENCE [LARGE SCALE GENOMIC DNA]</scope>
    <source>
        <strain evidence="8 9">B22-T-1</strain>
    </source>
</reference>
<dbReference type="PANTHER" id="PTHR30468">
    <property type="entry name" value="ALPHA-KETOGLUTARATE-DEPENDENT SULFONATE DIOXYGENASE"/>
    <property type="match status" value="1"/>
</dbReference>
<dbReference type="Proteomes" id="UP000241462">
    <property type="component" value="Unassembled WGS sequence"/>
</dbReference>
<dbReference type="InParanoid" id="A0A2T3A350"/>
<name>A0A2T3A350_9PEZI</name>
<dbReference type="SUPFAM" id="SSF51197">
    <property type="entry name" value="Clavaminate synthase-like"/>
    <property type="match status" value="1"/>
</dbReference>
<feature type="domain" description="TauD/TfdA-like" evidence="7">
    <location>
        <begin position="86"/>
        <end position="381"/>
    </location>
</feature>
<evidence type="ECO:0000256" key="6">
    <source>
        <dbReference type="ARBA" id="ARBA00023004"/>
    </source>
</evidence>
<dbReference type="GO" id="GO:0016706">
    <property type="term" value="F:2-oxoglutarate-dependent dioxygenase activity"/>
    <property type="evidence" value="ECO:0007669"/>
    <property type="project" value="TreeGrafter"/>
</dbReference>
<keyword evidence="3" id="KW-0479">Metal-binding</keyword>
<dbReference type="InterPro" id="IPR003819">
    <property type="entry name" value="TauD/TfdA-like"/>
</dbReference>
<protein>
    <submittedName>
        <fullName evidence="8">Taurine dioxygenase</fullName>
    </submittedName>
</protein>
<evidence type="ECO:0000256" key="2">
    <source>
        <dbReference type="ARBA" id="ARBA00005896"/>
    </source>
</evidence>
<dbReference type="Pfam" id="PF02668">
    <property type="entry name" value="TauD"/>
    <property type="match status" value="1"/>
</dbReference>
<keyword evidence="4 8" id="KW-0223">Dioxygenase</keyword>
<accession>A0A2T3A350</accession>
<dbReference type="PANTHER" id="PTHR30468:SF9">
    <property type="entry name" value="ALPHA-KETOGLUTARATE-DEPENDENT TAURINE DIOXYGENASE (AFU_ORTHOLOGUE AFUA_3G01010)"/>
    <property type="match status" value="1"/>
</dbReference>
<evidence type="ECO:0000256" key="1">
    <source>
        <dbReference type="ARBA" id="ARBA00001954"/>
    </source>
</evidence>
<dbReference type="GO" id="GO:0005737">
    <property type="term" value="C:cytoplasm"/>
    <property type="evidence" value="ECO:0007669"/>
    <property type="project" value="TreeGrafter"/>
</dbReference>
<dbReference type="GO" id="GO:0046872">
    <property type="term" value="F:metal ion binding"/>
    <property type="evidence" value="ECO:0007669"/>
    <property type="project" value="UniProtKB-KW"/>
</dbReference>
<evidence type="ECO:0000313" key="9">
    <source>
        <dbReference type="Proteomes" id="UP000241462"/>
    </source>
</evidence>
<dbReference type="InterPro" id="IPR042098">
    <property type="entry name" value="TauD-like_sf"/>
</dbReference>
<keyword evidence="9" id="KW-1185">Reference proteome</keyword>
<comment type="cofactor">
    <cofactor evidence="1">
        <name>Fe(2+)</name>
        <dbReference type="ChEBI" id="CHEBI:29033"/>
    </cofactor>
</comment>
<evidence type="ECO:0000256" key="4">
    <source>
        <dbReference type="ARBA" id="ARBA00022964"/>
    </source>
</evidence>
<evidence type="ECO:0000256" key="3">
    <source>
        <dbReference type="ARBA" id="ARBA00022723"/>
    </source>
</evidence>